<evidence type="ECO:0000313" key="5">
    <source>
        <dbReference type="Proteomes" id="UP001220377"/>
    </source>
</evidence>
<proteinExistence type="predicted"/>
<keyword evidence="5" id="KW-1185">Reference proteome</keyword>
<dbReference type="Gene3D" id="3.40.50.300">
    <property type="entry name" value="P-loop containing nucleotide triphosphate hydrolases"/>
    <property type="match status" value="1"/>
</dbReference>
<dbReference type="InterPro" id="IPR003439">
    <property type="entry name" value="ABC_transporter-like_ATP-bd"/>
</dbReference>
<evidence type="ECO:0000256" key="2">
    <source>
        <dbReference type="ARBA" id="ARBA00022840"/>
    </source>
</evidence>
<keyword evidence="1" id="KW-0547">Nucleotide-binding</keyword>
<dbReference type="GO" id="GO:0005524">
    <property type="term" value="F:ATP binding"/>
    <property type="evidence" value="ECO:0007669"/>
    <property type="project" value="UniProtKB-KW"/>
</dbReference>
<keyword evidence="2 4" id="KW-0067">ATP-binding</keyword>
<dbReference type="Proteomes" id="UP001220377">
    <property type="component" value="Chromosome"/>
</dbReference>
<gene>
    <name evidence="4" type="ORF">PQ472_04010</name>
</gene>
<dbReference type="PROSITE" id="PS50893">
    <property type="entry name" value="ABC_TRANSPORTER_2"/>
    <property type="match status" value="1"/>
</dbReference>
<evidence type="ECO:0000313" key="4">
    <source>
        <dbReference type="EMBL" id="WDF83415.1"/>
    </source>
</evidence>
<dbReference type="PANTHER" id="PTHR43158:SF5">
    <property type="entry name" value="ABC TRANSPORTER, ATP-BINDING PROTEIN"/>
    <property type="match status" value="1"/>
</dbReference>
<organism evidence="4 5">
    <name type="scientific">Lacticaseibacillus pabuli</name>
    <dbReference type="NCBI Taxonomy" id="3025672"/>
    <lineage>
        <taxon>Bacteria</taxon>
        <taxon>Bacillati</taxon>
        <taxon>Bacillota</taxon>
        <taxon>Bacilli</taxon>
        <taxon>Lactobacillales</taxon>
        <taxon>Lactobacillaceae</taxon>
        <taxon>Lacticaseibacillus</taxon>
    </lineage>
</organism>
<protein>
    <submittedName>
        <fullName evidence="4">ABC transporter ATP-binding protein</fullName>
    </submittedName>
</protein>
<dbReference type="SUPFAM" id="SSF52540">
    <property type="entry name" value="P-loop containing nucleoside triphosphate hydrolases"/>
    <property type="match status" value="1"/>
</dbReference>
<reference evidence="4 5" key="1">
    <citation type="submission" date="2023-02" db="EMBL/GenBank/DDBJ databases">
        <title>Genome sequence of Lacticaseibacillus sp. KACC 23028.</title>
        <authorList>
            <person name="Kim S."/>
            <person name="Heo J."/>
            <person name="Kwon S.-W."/>
        </authorList>
    </citation>
    <scope>NUCLEOTIDE SEQUENCE [LARGE SCALE GENOMIC DNA]</scope>
    <source>
        <strain evidence="4 5">KACC 23028</strain>
    </source>
</reference>
<dbReference type="PANTHER" id="PTHR43158">
    <property type="entry name" value="SKFA PEPTIDE EXPORT ATP-BINDING PROTEIN SKFE"/>
    <property type="match status" value="1"/>
</dbReference>
<dbReference type="SMART" id="SM00382">
    <property type="entry name" value="AAA"/>
    <property type="match status" value="1"/>
</dbReference>
<name>A0ABY7WTD1_9LACO</name>
<accession>A0ABY7WTD1</accession>
<sequence>MNKIEIQDLHKSFGQQEVLKGINLTFEANTIYALLGRNGVGKSTLMRLIANQALPSRGVITDENGTSLQDNEGLLNDVYLASTIALYPAGVTIDWVLTTTAHFFAEFDMANAKRLVAKFALDPQSKVTKLSTGQRTLLQVLVALNVPCQFIFLDEPVLGLDAPNREAVYDELLAAYNQHPRTFVIATHLIEEIANLINHVVVIADGQVLLDQDSNVLAQQSRTVSGATSAVDAYLVGHARLRTEHHGNTSTAILVNGLPDDPIPDDVRAQALPLQKLFIALTTGGDSNA</sequence>
<feature type="domain" description="ABC transporter" evidence="3">
    <location>
        <begin position="4"/>
        <end position="230"/>
    </location>
</feature>
<evidence type="ECO:0000256" key="1">
    <source>
        <dbReference type="ARBA" id="ARBA00022741"/>
    </source>
</evidence>
<dbReference type="EMBL" id="CP117884">
    <property type="protein sequence ID" value="WDF83415.1"/>
    <property type="molecule type" value="Genomic_DNA"/>
</dbReference>
<evidence type="ECO:0000259" key="3">
    <source>
        <dbReference type="PROSITE" id="PS50893"/>
    </source>
</evidence>
<dbReference type="Pfam" id="PF00005">
    <property type="entry name" value="ABC_tran"/>
    <property type="match status" value="1"/>
</dbReference>
<dbReference type="InterPro" id="IPR027417">
    <property type="entry name" value="P-loop_NTPase"/>
</dbReference>
<dbReference type="RefSeq" id="WP_274261572.1">
    <property type="nucleotide sequence ID" value="NZ_CP117884.1"/>
</dbReference>
<dbReference type="InterPro" id="IPR003593">
    <property type="entry name" value="AAA+_ATPase"/>
</dbReference>